<reference evidence="1 2" key="1">
    <citation type="submission" date="2019-07" db="EMBL/GenBank/DDBJ databases">
        <title>Lentzea xizangensis sp. nov., isolated from Qinghai-Tibetan Plateau Soils.</title>
        <authorList>
            <person name="Huang J."/>
        </authorList>
    </citation>
    <scope>NUCLEOTIDE SEQUENCE [LARGE SCALE GENOMIC DNA]</scope>
    <source>
        <strain evidence="1 2">FXJ1.1311</strain>
    </source>
</reference>
<dbReference type="EMBL" id="VOBR01000030">
    <property type="protein sequence ID" value="TWP46739.1"/>
    <property type="molecule type" value="Genomic_DNA"/>
</dbReference>
<dbReference type="AlphaFoldDB" id="A0A563EJ28"/>
<protein>
    <submittedName>
        <fullName evidence="1">Uncharacterized protein</fullName>
    </submittedName>
</protein>
<proteinExistence type="predicted"/>
<comment type="caution">
    <text evidence="1">The sequence shown here is derived from an EMBL/GenBank/DDBJ whole genome shotgun (WGS) entry which is preliminary data.</text>
</comment>
<dbReference type="Proteomes" id="UP000316639">
    <property type="component" value="Unassembled WGS sequence"/>
</dbReference>
<evidence type="ECO:0000313" key="2">
    <source>
        <dbReference type="Proteomes" id="UP000316639"/>
    </source>
</evidence>
<sequence length="201" mass="22193">MAVFTLTTQDPLDPWPEDPPASLMPLADWLAQYRGQELVWLPRHHDGIGVRLGHGTAAYRNEAFGPAGHLARNCEALADRLEQGNVGILLADLWGECAYYVLEPAGDVVRGGLLREKPRYGMVPYSPNTFSTPPEDVAEVHAWAAARVDDVSEVLPAVPREELIADLRVEAVIAQQVAEIDRRVNEEINRVLLKMSEGPAR</sequence>
<accession>A0A563EJ28</accession>
<evidence type="ECO:0000313" key="1">
    <source>
        <dbReference type="EMBL" id="TWP46739.1"/>
    </source>
</evidence>
<keyword evidence="2" id="KW-1185">Reference proteome</keyword>
<organism evidence="1 2">
    <name type="scientific">Lentzea tibetensis</name>
    <dbReference type="NCBI Taxonomy" id="2591470"/>
    <lineage>
        <taxon>Bacteria</taxon>
        <taxon>Bacillati</taxon>
        <taxon>Actinomycetota</taxon>
        <taxon>Actinomycetes</taxon>
        <taxon>Pseudonocardiales</taxon>
        <taxon>Pseudonocardiaceae</taxon>
        <taxon>Lentzea</taxon>
    </lineage>
</organism>
<name>A0A563EJ28_9PSEU</name>
<gene>
    <name evidence="1" type="ORF">FKR81_34710</name>
</gene>
<dbReference type="RefSeq" id="WP_146358474.1">
    <property type="nucleotide sequence ID" value="NZ_VOBR01000030.1"/>
</dbReference>